<evidence type="ECO:0000256" key="2">
    <source>
        <dbReference type="SAM" id="MobiDB-lite"/>
    </source>
</evidence>
<dbReference type="InterPro" id="IPR006568">
    <property type="entry name" value="PSP_pro-rich"/>
</dbReference>
<feature type="compositionally biased region" description="Basic and acidic residues" evidence="2">
    <location>
        <begin position="578"/>
        <end position="594"/>
    </location>
</feature>
<feature type="domain" description="CCHC-type" evidence="4">
    <location>
        <begin position="991"/>
        <end position="1007"/>
    </location>
</feature>
<keyword evidence="1" id="KW-0863">Zinc-finger</keyword>
<evidence type="ECO:0000259" key="4">
    <source>
        <dbReference type="PROSITE" id="PS50158"/>
    </source>
</evidence>
<dbReference type="EMBL" id="CAADRP010001530">
    <property type="protein sequence ID" value="VFU39705.1"/>
    <property type="molecule type" value="Genomic_DNA"/>
</dbReference>
<feature type="region of interest" description="Disordered" evidence="2">
    <location>
        <begin position="1177"/>
        <end position="1295"/>
    </location>
</feature>
<feature type="region of interest" description="Disordered" evidence="2">
    <location>
        <begin position="681"/>
        <end position="727"/>
    </location>
</feature>
<feature type="region of interest" description="Disordered" evidence="2">
    <location>
        <begin position="567"/>
        <end position="635"/>
    </location>
</feature>
<feature type="region of interest" description="Disordered" evidence="2">
    <location>
        <begin position="1020"/>
        <end position="1054"/>
    </location>
</feature>
<gene>
    <name evidence="5" type="ORF">SVIM_LOCUS222202</name>
</gene>
<proteinExistence type="predicted"/>
<evidence type="ECO:0000256" key="3">
    <source>
        <dbReference type="SAM" id="SignalP"/>
    </source>
</evidence>
<dbReference type="FunFam" id="2.130.10.10:FF:001929">
    <property type="entry name" value="Protein GAMETE EXPRESSED 3"/>
    <property type="match status" value="1"/>
</dbReference>
<organism evidence="5">
    <name type="scientific">Salix viminalis</name>
    <name type="common">Common osier</name>
    <name type="synonym">Basket willow</name>
    <dbReference type="NCBI Taxonomy" id="40686"/>
    <lineage>
        <taxon>Eukaryota</taxon>
        <taxon>Viridiplantae</taxon>
        <taxon>Streptophyta</taxon>
        <taxon>Embryophyta</taxon>
        <taxon>Tracheophyta</taxon>
        <taxon>Spermatophyta</taxon>
        <taxon>Magnoliopsida</taxon>
        <taxon>eudicotyledons</taxon>
        <taxon>Gunneridae</taxon>
        <taxon>Pentapetalae</taxon>
        <taxon>rosids</taxon>
        <taxon>fabids</taxon>
        <taxon>Malpighiales</taxon>
        <taxon>Salicaceae</taxon>
        <taxon>Saliceae</taxon>
        <taxon>Salix</taxon>
    </lineage>
</organism>
<keyword evidence="1" id="KW-0862">Zinc</keyword>
<protein>
    <recommendedName>
        <fullName evidence="4">CCHC-type domain-containing protein</fullName>
    </recommendedName>
</protein>
<dbReference type="GO" id="GO:0003676">
    <property type="term" value="F:nucleic acid binding"/>
    <property type="evidence" value="ECO:0007669"/>
    <property type="project" value="InterPro"/>
</dbReference>
<keyword evidence="1" id="KW-0479">Metal-binding</keyword>
<dbReference type="Pfam" id="PF04046">
    <property type="entry name" value="PSP"/>
    <property type="match status" value="1"/>
</dbReference>
<evidence type="ECO:0000256" key="1">
    <source>
        <dbReference type="PROSITE-ProRule" id="PRU00047"/>
    </source>
</evidence>
<feature type="compositionally biased region" description="Polar residues" evidence="2">
    <location>
        <begin position="1026"/>
        <end position="1043"/>
    </location>
</feature>
<feature type="compositionally biased region" description="Low complexity" evidence="2">
    <location>
        <begin position="1243"/>
        <end position="1257"/>
    </location>
</feature>
<keyword evidence="3" id="KW-0732">Signal</keyword>
<feature type="signal peptide" evidence="3">
    <location>
        <begin position="1"/>
        <end position="18"/>
    </location>
</feature>
<evidence type="ECO:0000313" key="5">
    <source>
        <dbReference type="EMBL" id="VFU39705.1"/>
    </source>
</evidence>
<dbReference type="PANTHER" id="PTHR37253:SF1">
    <property type="entry name" value="PROTEIN GAMETE EXPRESSED 3"/>
    <property type="match status" value="1"/>
</dbReference>
<sequence length="1295" mass="143029">MAVETLLFLLLLIASAFAESQNHPREGPSVRTDLTLSKPLVGEDGRIYICSEKTLYAFESSGSVAWTSYLGYACNVSMAPVHGTTGKLYLVAENRVLKINFSNVSSSPPAVEVFFGPEKGQAGAGDIIGLAASTLSSSVFINIKNRGLFAYKMNGKLHWSAGTVLSQYGYSLGCRKGVKDCSFSSTPVVDRCEASLYISNNAGEIYSLSLRSPHFNWVQDLSSFDKNFTITPGNNGRLYVTVPQRSLVLTLDVLKGNILWQTSIGPLGSADCEPVVDSNGWVSIGSLDGFLYSISPTGALKKYSKASGLDYVIQVRPHLDCSGYAVYMSQTEMEGKVIHTVGESTCVSATKPKGVLFTMLVPATGVIHWSESYPGKVSSLLSQSDLKNFVLDEGLLLSFIAASRTGKPLPCRSKQAFIYLLTSQAQDSIVSTQARRKFSGVETQHLKKANISRFSGNEGKVLLFLLLESILLLDLYDSAAYFGRKRSFRIRAWKNKAANEAVAHEVSEEIGDLVRERESVSRKLSTTYSLGRDDRKGLRSKSLLPVSDGKSRRCSFQSAGKESATIFHTLSDTSSGESRNEKDSDWNFHRENHSSAKGKGKKPAETESSSDDDDIFEKDCHRNSSEPPSSSKGYANPLFVEQELTDEELNGGGEVVESATGSGRKVNLLLSSSMGTGNDELLKSDLGLSDSHSQLSSNETKESKDNEESVVLNEGAVGENEGTKNGESVELNEGTKIQEGFELSEGVIRNDEVIVDPGCSALKVRNTGTEEAATDQSNLVLEKRCIGSEEVCFAVETEVDMDLVDSPVRQVNIEVVDPFIVSKKPNISSITGNVEDCFLDTQNKSLIQQEKVDDIYVSGVKRKRITYDEEQPSVRVMYNSLTRASKKKLEELLQQWSEWHAQQNSLSHDFDEMLQSGEDTYFPALRFGMEKSSAVSFWIENQTRKQQDNGMIPLHSNSVPLYDRGYALGLTSADGPINIEGGLKIVGDAARCFNCGSYNHSLKECPKPRDNAAVNNARKQLKFKRNQNSSSRNPTRYYQSSSGGKYDGLKPGSLDTETRKLLGLGELDPPPWLNRMQELGYPPGYLDPDDKDQPSGITIFADGDVNEEQEDGEIMETELPEPKRKMSVEFPGVNAAIPENADQRLWEVGPASSDPCRHRSHHRLNYLPEATGRWNHHEQRQYRDDGPPGVDAVFSPSMSSYPPRYGHYDPSYSSDSPRDLTPAFGRSNSDRGRSPLVYEDFVSHSSTSFSSLRNRSSPQEMGSARYRTDNSQDDYDPDYSYRDYSFGRHHHRSRR</sequence>
<dbReference type="InterPro" id="IPR001878">
    <property type="entry name" value="Znf_CCHC"/>
</dbReference>
<dbReference type="SMART" id="SM00564">
    <property type="entry name" value="PQQ"/>
    <property type="match status" value="4"/>
</dbReference>
<dbReference type="InterPro" id="IPR018391">
    <property type="entry name" value="PQQ_b-propeller_rpt"/>
</dbReference>
<dbReference type="InterPro" id="IPR045301">
    <property type="entry name" value="GEX3-like"/>
</dbReference>
<accession>A0A6N2LF21</accession>
<dbReference type="SMART" id="SM00581">
    <property type="entry name" value="PSP"/>
    <property type="match status" value="1"/>
</dbReference>
<name>A0A6N2LF21_SALVM</name>
<dbReference type="GO" id="GO:0009793">
    <property type="term" value="P:embryo development ending in seed dormancy"/>
    <property type="evidence" value="ECO:0007669"/>
    <property type="project" value="TreeGrafter"/>
</dbReference>
<dbReference type="GO" id="GO:0005886">
    <property type="term" value="C:plasma membrane"/>
    <property type="evidence" value="ECO:0007669"/>
    <property type="project" value="TreeGrafter"/>
</dbReference>
<dbReference type="GO" id="GO:0010183">
    <property type="term" value="P:pollen tube guidance"/>
    <property type="evidence" value="ECO:0007669"/>
    <property type="project" value="TreeGrafter"/>
</dbReference>
<dbReference type="PANTHER" id="PTHR37253">
    <property type="entry name" value="PROTEIN GAMETE EXPRESSED 3"/>
    <property type="match status" value="1"/>
</dbReference>
<feature type="compositionally biased region" description="Basic and acidic residues" evidence="2">
    <location>
        <begin position="1177"/>
        <end position="1186"/>
    </location>
</feature>
<dbReference type="SUPFAM" id="SSF50998">
    <property type="entry name" value="Quinoprotein alcohol dehydrogenase-like"/>
    <property type="match status" value="1"/>
</dbReference>
<dbReference type="InterPro" id="IPR015943">
    <property type="entry name" value="WD40/YVTN_repeat-like_dom_sf"/>
</dbReference>
<dbReference type="GO" id="GO:0008270">
    <property type="term" value="F:zinc ion binding"/>
    <property type="evidence" value="ECO:0007669"/>
    <property type="project" value="UniProtKB-KW"/>
</dbReference>
<dbReference type="InterPro" id="IPR011047">
    <property type="entry name" value="Quinoprotein_ADH-like_sf"/>
</dbReference>
<dbReference type="PROSITE" id="PS50158">
    <property type="entry name" value="ZF_CCHC"/>
    <property type="match status" value="1"/>
</dbReference>
<reference evidence="5" key="1">
    <citation type="submission" date="2019-03" db="EMBL/GenBank/DDBJ databases">
        <authorList>
            <person name="Mank J."/>
            <person name="Almeida P."/>
        </authorList>
    </citation>
    <scope>NUCLEOTIDE SEQUENCE</scope>
    <source>
        <strain evidence="5">78183</strain>
    </source>
</reference>
<dbReference type="Gene3D" id="2.130.10.10">
    <property type="entry name" value="YVTN repeat-like/Quinoprotein amine dehydrogenase"/>
    <property type="match status" value="1"/>
</dbReference>
<feature type="compositionally biased region" description="Polar residues" evidence="2">
    <location>
        <begin position="567"/>
        <end position="577"/>
    </location>
</feature>
<feature type="chain" id="PRO_5027123620" description="CCHC-type domain-containing protein" evidence="3">
    <location>
        <begin position="19"/>
        <end position="1295"/>
    </location>
</feature>